<evidence type="ECO:0000313" key="2">
    <source>
        <dbReference type="Proteomes" id="UP000024001"/>
    </source>
</evidence>
<gene>
    <name evidence="1" type="ORF">BW34_02747</name>
</gene>
<dbReference type="RefSeq" id="WP_036313619.1">
    <property type="nucleotide sequence ID" value="NZ_JFYO01000011.1"/>
</dbReference>
<comment type="caution">
    <text evidence="1">The sequence shown here is derived from an EMBL/GenBank/DDBJ whole genome shotgun (WGS) entry which is preliminary data.</text>
</comment>
<accession>A0A031FLW2</accession>
<protein>
    <submittedName>
        <fullName evidence="1">Uncharacterized protein</fullName>
    </submittedName>
</protein>
<keyword evidence="2" id="KW-1185">Reference proteome</keyword>
<sequence>MASDPRYRAAVRIDLDLVCANPDELLSGTDDASRMSASSLTAEDALLSLIRVSVAPGSEGLVEIESTSTSIVDSEWEGTSGSIPDGSSDTARVARAGARLAGIDWALDELFDGSSGGALASELRQRTVIKGLVWNASVMVVDCLFDDVRQLTDAPEDRSAWRETHVISQLPPQYATNYDRAFAQKFLAATIEVTSRLSASPVYPPTVAHELALKLVLDEAERSAERLSGELPEGWRGHLDTVLFQDLDVESLFADQDATTKRDAAAATPPLDFASWFIPYAHAPAPAPYASDDIKEPVRR</sequence>
<proteinExistence type="predicted"/>
<dbReference type="OrthoDB" id="4929423at2"/>
<organism evidence="1 2">
    <name type="scientific">Microbacterium oleivorans</name>
    <dbReference type="NCBI Taxonomy" id="273677"/>
    <lineage>
        <taxon>Bacteria</taxon>
        <taxon>Bacillati</taxon>
        <taxon>Actinomycetota</taxon>
        <taxon>Actinomycetes</taxon>
        <taxon>Micrococcales</taxon>
        <taxon>Microbacteriaceae</taxon>
        <taxon>Microbacterium</taxon>
    </lineage>
</organism>
<dbReference type="PATRIC" id="fig|273677.3.peg.2717"/>
<dbReference type="AlphaFoldDB" id="A0A031FLW2"/>
<name>A0A031FLW2_9MICO</name>
<dbReference type="EMBL" id="JFYO01000011">
    <property type="protein sequence ID" value="EZP25292.1"/>
    <property type="molecule type" value="Genomic_DNA"/>
</dbReference>
<evidence type="ECO:0000313" key="1">
    <source>
        <dbReference type="EMBL" id="EZP25292.1"/>
    </source>
</evidence>
<dbReference type="Proteomes" id="UP000024001">
    <property type="component" value="Unassembled WGS sequence"/>
</dbReference>
<reference evidence="1 2" key="1">
    <citation type="submission" date="2014-03" db="EMBL/GenBank/DDBJ databases">
        <title>Draft Genome Sequences of 13 Willow Endophytes.</title>
        <authorList>
            <person name="Gan H.Y."/>
            <person name="Gan H.M."/>
            <person name="Savka M.A."/>
            <person name="Hudson A.O."/>
        </authorList>
    </citation>
    <scope>NUCLEOTIDE SEQUENCE [LARGE SCALE GENOMIC DNA]</scope>
    <source>
        <strain evidence="1 2">RIT293</strain>
    </source>
</reference>